<reference evidence="2 3" key="1">
    <citation type="submission" date="2019-04" db="EMBL/GenBank/DDBJ databases">
        <title>Comparative genomics and transcriptomics to analyze fruiting body development in filamentous ascomycetes.</title>
        <authorList>
            <consortium name="DOE Joint Genome Institute"/>
            <person name="Lutkenhaus R."/>
            <person name="Traeger S."/>
            <person name="Breuer J."/>
            <person name="Kuo A."/>
            <person name="Lipzen A."/>
            <person name="Pangilinan J."/>
            <person name="Dilworth D."/>
            <person name="Sandor L."/>
            <person name="Poggeler S."/>
            <person name="Barry K."/>
            <person name="Grigoriev I.V."/>
            <person name="Nowrousian M."/>
        </authorList>
    </citation>
    <scope>NUCLEOTIDE SEQUENCE [LARGE SCALE GENOMIC DNA]</scope>
    <source>
        <strain evidence="2 3">CBS 389.68</strain>
    </source>
</reference>
<dbReference type="EMBL" id="ML220157">
    <property type="protein sequence ID" value="TGZ77176.1"/>
    <property type="molecule type" value="Genomic_DNA"/>
</dbReference>
<name>A0A4S2MJN9_9PEZI</name>
<keyword evidence="1" id="KW-1133">Transmembrane helix</keyword>
<evidence type="ECO:0000313" key="2">
    <source>
        <dbReference type="EMBL" id="TGZ77176.1"/>
    </source>
</evidence>
<organism evidence="2 3">
    <name type="scientific">Ascodesmis nigricans</name>
    <dbReference type="NCBI Taxonomy" id="341454"/>
    <lineage>
        <taxon>Eukaryota</taxon>
        <taxon>Fungi</taxon>
        <taxon>Dikarya</taxon>
        <taxon>Ascomycota</taxon>
        <taxon>Pezizomycotina</taxon>
        <taxon>Pezizomycetes</taxon>
        <taxon>Pezizales</taxon>
        <taxon>Ascodesmidaceae</taxon>
        <taxon>Ascodesmis</taxon>
    </lineage>
</organism>
<evidence type="ECO:0000256" key="1">
    <source>
        <dbReference type="SAM" id="Phobius"/>
    </source>
</evidence>
<accession>A0A4S2MJN9</accession>
<dbReference type="AlphaFoldDB" id="A0A4S2MJN9"/>
<keyword evidence="1" id="KW-0812">Transmembrane</keyword>
<dbReference type="Proteomes" id="UP000298138">
    <property type="component" value="Unassembled WGS sequence"/>
</dbReference>
<evidence type="ECO:0000313" key="3">
    <source>
        <dbReference type="Proteomes" id="UP000298138"/>
    </source>
</evidence>
<dbReference type="InParanoid" id="A0A4S2MJN9"/>
<proteinExistence type="predicted"/>
<protein>
    <submittedName>
        <fullName evidence="2">Uncharacterized protein</fullName>
    </submittedName>
</protein>
<gene>
    <name evidence="2" type="ORF">EX30DRAFT_207899</name>
</gene>
<keyword evidence="3" id="KW-1185">Reference proteome</keyword>
<feature type="transmembrane region" description="Helical" evidence="1">
    <location>
        <begin position="20"/>
        <end position="40"/>
    </location>
</feature>
<sequence length="75" mass="8126">MPGFGLMGRSVVVGVVGKDACILGFGASFLVNSCLIFFVLDYTYCMSSVPMGLLCVRLWGCGHSLRSVLFIWILT</sequence>
<keyword evidence="1" id="KW-0472">Membrane</keyword>